<dbReference type="GO" id="GO:0005829">
    <property type="term" value="C:cytosol"/>
    <property type="evidence" value="ECO:0007669"/>
    <property type="project" value="TreeGrafter"/>
</dbReference>
<dbReference type="Gene3D" id="3.40.50.960">
    <property type="entry name" value="Lumazine/riboflavin synthase"/>
    <property type="match status" value="1"/>
</dbReference>
<proteinExistence type="inferred from homology"/>
<dbReference type="PANTHER" id="PTHR21058">
    <property type="entry name" value="6,7-DIMETHYL-8-RIBITYLLUMAZINE SYNTHASE DMRL SYNTHASE LUMAZINE SYNTHASE"/>
    <property type="match status" value="1"/>
</dbReference>
<evidence type="ECO:0000256" key="3">
    <source>
        <dbReference type="ARBA" id="ARBA00012664"/>
    </source>
</evidence>
<dbReference type="EC" id="2.5.1.78" evidence="3"/>
<sequence length="161" mass="17382">MSEYRPDEGSFNVGGARIAIVVARWNGNITENLLSGAQHALVRHGITESDIDLLRVPGAFELPLACQKVAKSGNYDAIIALGCVIRGGTPHFDYVCSETTRGIGEVALNENLPVAFGLLTTDNLEQAEDRSGDISENKNHENKGEEAALTALEMISLFRQL</sequence>
<dbReference type="Pfam" id="PF00885">
    <property type="entry name" value="DMRL_synthase"/>
    <property type="match status" value="1"/>
</dbReference>
<dbReference type="InterPro" id="IPR034964">
    <property type="entry name" value="LS"/>
</dbReference>
<dbReference type="NCBIfam" id="TIGR00114">
    <property type="entry name" value="lumazine-synth"/>
    <property type="match status" value="1"/>
</dbReference>
<comment type="similarity">
    <text evidence="2">Belongs to the DMRL synthase family.</text>
</comment>
<comment type="pathway">
    <text evidence="1">Cofactor biosynthesis; riboflavin biosynthesis; riboflavin from 2-hydroxy-3-oxobutyl phosphate and 5-amino-6-(D-ribitylamino)uracil: step 1/2.</text>
</comment>
<comment type="catalytic activity">
    <reaction evidence="6">
        <text>(2S)-2-hydroxy-3-oxobutyl phosphate + 5-amino-6-(D-ribitylamino)uracil = 6,7-dimethyl-8-(1-D-ribityl)lumazine + phosphate + 2 H2O + H(+)</text>
        <dbReference type="Rhea" id="RHEA:26152"/>
        <dbReference type="ChEBI" id="CHEBI:15377"/>
        <dbReference type="ChEBI" id="CHEBI:15378"/>
        <dbReference type="ChEBI" id="CHEBI:15934"/>
        <dbReference type="ChEBI" id="CHEBI:43474"/>
        <dbReference type="ChEBI" id="CHEBI:58201"/>
        <dbReference type="ChEBI" id="CHEBI:58830"/>
        <dbReference type="EC" id="2.5.1.78"/>
    </reaction>
</comment>
<dbReference type="UniPathway" id="UPA00275">
    <property type="reaction ID" value="UER00404"/>
</dbReference>
<keyword evidence="5" id="KW-0808">Transferase</keyword>
<organism evidence="7">
    <name type="scientific">marine sediment metagenome</name>
    <dbReference type="NCBI Taxonomy" id="412755"/>
    <lineage>
        <taxon>unclassified sequences</taxon>
        <taxon>metagenomes</taxon>
        <taxon>ecological metagenomes</taxon>
    </lineage>
</organism>
<evidence type="ECO:0000256" key="6">
    <source>
        <dbReference type="ARBA" id="ARBA00048785"/>
    </source>
</evidence>
<dbReference type="GO" id="GO:0000906">
    <property type="term" value="F:6,7-dimethyl-8-ribityllumazine synthase activity"/>
    <property type="evidence" value="ECO:0007669"/>
    <property type="project" value="UniProtKB-EC"/>
</dbReference>
<accession>A0A0F9CGK5</accession>
<dbReference type="InterPro" id="IPR036467">
    <property type="entry name" value="LS/RS_sf"/>
</dbReference>
<dbReference type="HAMAP" id="MF_00178">
    <property type="entry name" value="Lumazine_synth"/>
    <property type="match status" value="1"/>
</dbReference>
<dbReference type="PANTHER" id="PTHR21058:SF0">
    <property type="entry name" value="6,7-DIMETHYL-8-RIBITYLLUMAZINE SYNTHASE"/>
    <property type="match status" value="1"/>
</dbReference>
<reference evidence="7" key="1">
    <citation type="journal article" date="2015" name="Nature">
        <title>Complex archaea that bridge the gap between prokaryotes and eukaryotes.</title>
        <authorList>
            <person name="Spang A."/>
            <person name="Saw J.H."/>
            <person name="Jorgensen S.L."/>
            <person name="Zaremba-Niedzwiedzka K."/>
            <person name="Martijn J."/>
            <person name="Lind A.E."/>
            <person name="van Eijk R."/>
            <person name="Schleper C."/>
            <person name="Guy L."/>
            <person name="Ettema T.J."/>
        </authorList>
    </citation>
    <scope>NUCLEOTIDE SEQUENCE</scope>
</reference>
<evidence type="ECO:0000256" key="4">
    <source>
        <dbReference type="ARBA" id="ARBA00022619"/>
    </source>
</evidence>
<dbReference type="GO" id="GO:0009349">
    <property type="term" value="C:riboflavin synthase complex"/>
    <property type="evidence" value="ECO:0007669"/>
    <property type="project" value="InterPro"/>
</dbReference>
<evidence type="ECO:0000256" key="1">
    <source>
        <dbReference type="ARBA" id="ARBA00004917"/>
    </source>
</evidence>
<dbReference type="EMBL" id="LAZR01044386">
    <property type="protein sequence ID" value="KKL04786.1"/>
    <property type="molecule type" value="Genomic_DNA"/>
</dbReference>
<dbReference type="AlphaFoldDB" id="A0A0F9CGK5"/>
<dbReference type="InterPro" id="IPR002180">
    <property type="entry name" value="LS/RS"/>
</dbReference>
<protein>
    <recommendedName>
        <fullName evidence="3">6,7-dimethyl-8-ribityllumazine synthase</fullName>
        <ecNumber evidence="3">2.5.1.78</ecNumber>
    </recommendedName>
</protein>
<evidence type="ECO:0000313" key="7">
    <source>
        <dbReference type="EMBL" id="KKL04786.1"/>
    </source>
</evidence>
<evidence type="ECO:0000256" key="2">
    <source>
        <dbReference type="ARBA" id="ARBA00007424"/>
    </source>
</evidence>
<comment type="caution">
    <text evidence="7">The sequence shown here is derived from an EMBL/GenBank/DDBJ whole genome shotgun (WGS) entry which is preliminary data.</text>
</comment>
<dbReference type="GO" id="GO:0009231">
    <property type="term" value="P:riboflavin biosynthetic process"/>
    <property type="evidence" value="ECO:0007669"/>
    <property type="project" value="UniProtKB-UniPathway"/>
</dbReference>
<gene>
    <name evidence="7" type="ORF">LCGC14_2612570</name>
</gene>
<dbReference type="CDD" id="cd09209">
    <property type="entry name" value="Lumazine_synthase-I"/>
    <property type="match status" value="1"/>
</dbReference>
<dbReference type="SUPFAM" id="SSF52121">
    <property type="entry name" value="Lumazine synthase"/>
    <property type="match status" value="1"/>
</dbReference>
<keyword evidence="4" id="KW-0686">Riboflavin biosynthesis</keyword>
<name>A0A0F9CGK5_9ZZZZ</name>
<evidence type="ECO:0000256" key="5">
    <source>
        <dbReference type="ARBA" id="ARBA00022679"/>
    </source>
</evidence>